<feature type="transmembrane region" description="Helical" evidence="8">
    <location>
        <begin position="454"/>
        <end position="475"/>
    </location>
</feature>
<dbReference type="InterPro" id="IPR036259">
    <property type="entry name" value="MFS_trans_sf"/>
</dbReference>
<comment type="subcellular location">
    <subcellularLocation>
        <location evidence="1">Membrane</location>
        <topology evidence="1">Multi-pass membrane protein</topology>
    </subcellularLocation>
</comment>
<dbReference type="Pfam" id="PF00069">
    <property type="entry name" value="Pkinase"/>
    <property type="match status" value="1"/>
</dbReference>
<protein>
    <submittedName>
        <fullName evidence="10">Ppk15 protein</fullName>
    </submittedName>
</protein>
<dbReference type="Proteomes" id="UP000601435">
    <property type="component" value="Unassembled WGS sequence"/>
</dbReference>
<keyword evidence="2 8" id="KW-0812">Transmembrane</keyword>
<reference evidence="10" key="1">
    <citation type="submission" date="2021-02" db="EMBL/GenBank/DDBJ databases">
        <authorList>
            <person name="Dougan E. K."/>
            <person name="Rhodes N."/>
            <person name="Thang M."/>
            <person name="Chan C."/>
        </authorList>
    </citation>
    <scope>NUCLEOTIDE SEQUENCE</scope>
</reference>
<feature type="transmembrane region" description="Helical" evidence="8">
    <location>
        <begin position="177"/>
        <end position="198"/>
    </location>
</feature>
<feature type="transmembrane region" description="Helical" evidence="8">
    <location>
        <begin position="75"/>
        <end position="98"/>
    </location>
</feature>
<keyword evidence="6 8" id="KW-0472">Membrane</keyword>
<dbReference type="InterPro" id="IPR056555">
    <property type="entry name" value="NFD4_C"/>
</dbReference>
<name>A0A813BSH3_9DINO</name>
<feature type="binding site" evidence="7">
    <location>
        <position position="692"/>
    </location>
    <ligand>
        <name>ATP</name>
        <dbReference type="ChEBI" id="CHEBI:30616"/>
    </ligand>
</feature>
<dbReference type="GO" id="GO:0016020">
    <property type="term" value="C:membrane"/>
    <property type="evidence" value="ECO:0007669"/>
    <property type="project" value="UniProtKB-SubCell"/>
</dbReference>
<accession>A0A813BSH3</accession>
<dbReference type="Pfam" id="PF23262">
    <property type="entry name" value="NFD4_C"/>
    <property type="match status" value="1"/>
</dbReference>
<dbReference type="Gene3D" id="3.30.200.20">
    <property type="entry name" value="Phosphorylase Kinase, domain 1"/>
    <property type="match status" value="1"/>
</dbReference>
<dbReference type="GO" id="GO:0004672">
    <property type="term" value="F:protein kinase activity"/>
    <property type="evidence" value="ECO:0007669"/>
    <property type="project" value="InterPro"/>
</dbReference>
<feature type="transmembrane region" description="Helical" evidence="8">
    <location>
        <begin position="322"/>
        <end position="340"/>
    </location>
</feature>
<feature type="transmembrane region" description="Helical" evidence="8">
    <location>
        <begin position="104"/>
        <end position="123"/>
    </location>
</feature>
<dbReference type="SMART" id="SM00220">
    <property type="entry name" value="S_TKc"/>
    <property type="match status" value="1"/>
</dbReference>
<dbReference type="InterPro" id="IPR011009">
    <property type="entry name" value="Kinase-like_dom_sf"/>
</dbReference>
<dbReference type="PROSITE" id="PS50011">
    <property type="entry name" value="PROTEIN_KINASE_DOM"/>
    <property type="match status" value="1"/>
</dbReference>
<evidence type="ECO:0000256" key="2">
    <source>
        <dbReference type="ARBA" id="ARBA00022692"/>
    </source>
</evidence>
<evidence type="ECO:0000256" key="1">
    <source>
        <dbReference type="ARBA" id="ARBA00004141"/>
    </source>
</evidence>
<dbReference type="PROSITE" id="PS00108">
    <property type="entry name" value="PROTEIN_KINASE_ST"/>
    <property type="match status" value="1"/>
</dbReference>
<feature type="transmembrane region" description="Helical" evidence="8">
    <location>
        <begin position="352"/>
        <end position="369"/>
    </location>
</feature>
<dbReference type="InterPro" id="IPR010658">
    <property type="entry name" value="Nodulin-like"/>
</dbReference>
<evidence type="ECO:0000256" key="8">
    <source>
        <dbReference type="SAM" id="Phobius"/>
    </source>
</evidence>
<dbReference type="PANTHER" id="PTHR21576">
    <property type="entry name" value="UNCHARACTERIZED NODULIN-LIKE PROTEIN"/>
    <property type="match status" value="1"/>
</dbReference>
<feature type="transmembrane region" description="Helical" evidence="8">
    <location>
        <begin position="210"/>
        <end position="229"/>
    </location>
</feature>
<dbReference type="GO" id="GO:0005524">
    <property type="term" value="F:ATP binding"/>
    <property type="evidence" value="ECO:0007669"/>
    <property type="project" value="UniProtKB-UniRule"/>
</dbReference>
<keyword evidence="5 8" id="KW-1133">Transmembrane helix</keyword>
<keyword evidence="3 7" id="KW-0547">Nucleotide-binding</keyword>
<evidence type="ECO:0000259" key="9">
    <source>
        <dbReference type="PROSITE" id="PS50011"/>
    </source>
</evidence>
<feature type="transmembrane region" description="Helical" evidence="8">
    <location>
        <begin position="284"/>
        <end position="302"/>
    </location>
</feature>
<dbReference type="AlphaFoldDB" id="A0A813BSH3"/>
<keyword evidence="11" id="KW-1185">Reference proteome</keyword>
<dbReference type="EMBL" id="CAJNJA010079386">
    <property type="protein sequence ID" value="CAE7925040.1"/>
    <property type="molecule type" value="Genomic_DNA"/>
</dbReference>
<organism evidence="10 11">
    <name type="scientific">Symbiodinium necroappetens</name>
    <dbReference type="NCBI Taxonomy" id="1628268"/>
    <lineage>
        <taxon>Eukaryota</taxon>
        <taxon>Sar</taxon>
        <taxon>Alveolata</taxon>
        <taxon>Dinophyceae</taxon>
        <taxon>Suessiales</taxon>
        <taxon>Symbiodiniaceae</taxon>
        <taxon>Symbiodinium</taxon>
    </lineage>
</organism>
<keyword evidence="4 7" id="KW-0067">ATP-binding</keyword>
<feature type="domain" description="Protein kinase" evidence="9">
    <location>
        <begin position="663"/>
        <end position="860"/>
    </location>
</feature>
<dbReference type="PROSITE" id="PS00107">
    <property type="entry name" value="PROTEIN_KINASE_ATP"/>
    <property type="match status" value="1"/>
</dbReference>
<gene>
    <name evidence="10" type="primary">ppk15</name>
    <name evidence="10" type="ORF">SNEC2469_LOCUS32003</name>
</gene>
<feature type="transmembrane region" description="Helical" evidence="8">
    <location>
        <begin position="12"/>
        <end position="36"/>
    </location>
</feature>
<sequence length="860" mass="93355">MTAVDERSVRNGAWWTFCAGSFTCFLTGLTYTFGVWSPVVKRAYNYSQAELDTLALAKDLGNFICMDAGLVTNRYGAHVSVAGGSLVLTLSCIAIYLAIGSGSVPFPCMIILFGLFGHSMGYCDNAGISTSVKNFPEHKGSAVGLMKAMEGLTAAVVGTVFYSISSDEDLEAFPLCMAFLALGVGVCSAPAIAFTNSLAKEDANTVSKKFSCLTVALLAYTALCAVVAYNKAHTLPVALVVALLPCGLFLLACRGRDAESTGNAVTNIERPNVSACEMLHSVDFYLLYFTFVSLQGSGIMFSNNFGQIVKSVSGNPAASSGIYVSIFSIFNTFGRIFIGFGSESLKGTLNRPWFLVGSSALMSLGLAVLEMGEDLLGFSAGAVGFALGGTFALQAVVTEEIFGPEEMPVKYSYSFTAASVGSLLLSDLLAGVLYDAEARRQGESICLGGSCFGVTFVVTSLCCAVAALSVATVAIRMPSSDCGGLSLLARKLLFFEAQASSPQHPSDVHTHRRASTADDTVVRRVKRLDAPIAVQQHLVVLMAQEFCGQFPSLMRWDSRVALAGMALLFETPKNFRPPQSFARERREEPLHGGLLKCLTVELIAAPTTYQQCCNDFVYSDTTAPRRVLTKLSKGVYNGNYDNAEHDYICRVGDKILNPDGHAYEILERLGHGTFGQVLKIHHSTSNSHVALKIIKNKPAYFHQALVEVRILQMLNQEFDPDDDKRIVRMLDFFVYRKHLCIAFELLSVNLYEVLKQNSFRGVSMALIRVLTDQLLKALRCLREASVIHCDLKPENVLLSWHLTGEPRQTSLLVSGASRSTRRALEQATFITRASNSSTLDRLALKAIRRDAQLKHRCSGK</sequence>
<evidence type="ECO:0000313" key="11">
    <source>
        <dbReference type="Proteomes" id="UP000601435"/>
    </source>
</evidence>
<evidence type="ECO:0000256" key="5">
    <source>
        <dbReference type="ARBA" id="ARBA00022989"/>
    </source>
</evidence>
<dbReference type="Pfam" id="PF06813">
    <property type="entry name" value="Nodulin-like"/>
    <property type="match status" value="1"/>
</dbReference>
<dbReference type="InterPro" id="IPR000719">
    <property type="entry name" value="Prot_kinase_dom"/>
</dbReference>
<dbReference type="InterPro" id="IPR017441">
    <property type="entry name" value="Protein_kinase_ATP_BS"/>
</dbReference>
<evidence type="ECO:0000256" key="4">
    <source>
        <dbReference type="ARBA" id="ARBA00022840"/>
    </source>
</evidence>
<evidence type="ECO:0000256" key="3">
    <source>
        <dbReference type="ARBA" id="ARBA00022741"/>
    </source>
</evidence>
<dbReference type="SUPFAM" id="SSF56112">
    <property type="entry name" value="Protein kinase-like (PK-like)"/>
    <property type="match status" value="1"/>
</dbReference>
<dbReference type="PANTHER" id="PTHR21576:SF158">
    <property type="entry name" value="RIBOSOMAL RNA-PROCESSING PROTEIN 12-LIKE CONSERVED DOMAIN-CONTAINING PROTEIN"/>
    <property type="match status" value="1"/>
</dbReference>
<comment type="caution">
    <text evidence="10">The sequence shown here is derived from an EMBL/GenBank/DDBJ whole genome shotgun (WGS) entry which is preliminary data.</text>
</comment>
<feature type="transmembrane region" description="Helical" evidence="8">
    <location>
        <begin position="144"/>
        <end position="165"/>
    </location>
</feature>
<dbReference type="Gene3D" id="1.20.1250.20">
    <property type="entry name" value="MFS general substrate transporter like domains"/>
    <property type="match status" value="1"/>
</dbReference>
<dbReference type="Gene3D" id="1.10.510.10">
    <property type="entry name" value="Transferase(Phosphotransferase) domain 1"/>
    <property type="match status" value="1"/>
</dbReference>
<feature type="transmembrane region" description="Helical" evidence="8">
    <location>
        <begin position="235"/>
        <end position="253"/>
    </location>
</feature>
<proteinExistence type="predicted"/>
<evidence type="ECO:0000313" key="10">
    <source>
        <dbReference type="EMBL" id="CAE7925040.1"/>
    </source>
</evidence>
<feature type="transmembrane region" description="Helical" evidence="8">
    <location>
        <begin position="375"/>
        <end position="397"/>
    </location>
</feature>
<feature type="transmembrane region" description="Helical" evidence="8">
    <location>
        <begin position="409"/>
        <end position="434"/>
    </location>
</feature>
<dbReference type="OrthoDB" id="410267at2759"/>
<dbReference type="Gene3D" id="1.20.1720.10">
    <property type="entry name" value="Multidrug resistance protein D"/>
    <property type="match status" value="1"/>
</dbReference>
<dbReference type="SUPFAM" id="SSF103473">
    <property type="entry name" value="MFS general substrate transporter"/>
    <property type="match status" value="1"/>
</dbReference>
<evidence type="ECO:0000256" key="7">
    <source>
        <dbReference type="PROSITE-ProRule" id="PRU10141"/>
    </source>
</evidence>
<evidence type="ECO:0000256" key="6">
    <source>
        <dbReference type="ARBA" id="ARBA00023136"/>
    </source>
</evidence>
<dbReference type="InterPro" id="IPR008271">
    <property type="entry name" value="Ser/Thr_kinase_AS"/>
</dbReference>